<protein>
    <submittedName>
        <fullName evidence="1">Uncharacterized protein</fullName>
    </submittedName>
</protein>
<sequence length="190" mass="21249">MHKHLPTQPASSTRQPQLGIERGLHTLNELVREQLLARHFVQSQQSPIKRLLQAGEEHGQVAFMFHPGRLEPPHSFLAVGRCVEPRCNSFLRSGPVQHPMAHSGLIQWWPAFARPLRRVLSAADLSRSVYSPASSVNSSKSSRNIRTSKFSKGCGHLIFNLVLVMEKSPSLRSCLLENTKLTVTSCRTGR</sequence>
<dbReference type="EMBL" id="NIRI02000056">
    <property type="protein sequence ID" value="KAG5446230.1"/>
    <property type="molecule type" value="Genomic_DNA"/>
</dbReference>
<gene>
    <name evidence="1" type="ORF">CSKR_102956</name>
</gene>
<dbReference type="AlphaFoldDB" id="A0A3R7C7C1"/>
<dbReference type="Proteomes" id="UP000286415">
    <property type="component" value="Unassembled WGS sequence"/>
</dbReference>
<dbReference type="OrthoDB" id="6321430at2759"/>
<accession>A0A3R7C7C1</accession>
<proteinExistence type="predicted"/>
<dbReference type="InParanoid" id="A0A3R7C7C1"/>
<comment type="caution">
    <text evidence="1">The sequence shown here is derived from an EMBL/GenBank/DDBJ whole genome shotgun (WGS) entry which is preliminary data.</text>
</comment>
<organism evidence="1 2">
    <name type="scientific">Clonorchis sinensis</name>
    <name type="common">Chinese liver fluke</name>
    <dbReference type="NCBI Taxonomy" id="79923"/>
    <lineage>
        <taxon>Eukaryota</taxon>
        <taxon>Metazoa</taxon>
        <taxon>Spiralia</taxon>
        <taxon>Lophotrochozoa</taxon>
        <taxon>Platyhelminthes</taxon>
        <taxon>Trematoda</taxon>
        <taxon>Digenea</taxon>
        <taxon>Opisthorchiida</taxon>
        <taxon>Opisthorchiata</taxon>
        <taxon>Opisthorchiidae</taxon>
        <taxon>Clonorchis</taxon>
    </lineage>
</organism>
<evidence type="ECO:0000313" key="2">
    <source>
        <dbReference type="Proteomes" id="UP000286415"/>
    </source>
</evidence>
<keyword evidence="2" id="KW-1185">Reference proteome</keyword>
<reference evidence="1 2" key="2">
    <citation type="journal article" date="2021" name="Genomics">
        <title>High-quality reference genome for Clonorchis sinensis.</title>
        <authorList>
            <person name="Young N.D."/>
            <person name="Stroehlein A.J."/>
            <person name="Kinkar L."/>
            <person name="Wang T."/>
            <person name="Sohn W.M."/>
            <person name="Chang B.C.H."/>
            <person name="Kaur P."/>
            <person name="Weisz D."/>
            <person name="Dudchenko O."/>
            <person name="Aiden E.L."/>
            <person name="Korhonen P.K."/>
            <person name="Gasser R.B."/>
        </authorList>
    </citation>
    <scope>NUCLEOTIDE SEQUENCE [LARGE SCALE GENOMIC DNA]</scope>
    <source>
        <strain evidence="1">Cs-k2</strain>
    </source>
</reference>
<reference evidence="1 2" key="1">
    <citation type="journal article" date="2018" name="Biotechnol. Adv.">
        <title>Improved genomic resources and new bioinformatic workflow for the carcinogenic parasite Clonorchis sinensis: Biotechnological implications.</title>
        <authorList>
            <person name="Wang D."/>
            <person name="Korhonen P.K."/>
            <person name="Gasser R.B."/>
            <person name="Young N.D."/>
        </authorList>
    </citation>
    <scope>NUCLEOTIDE SEQUENCE [LARGE SCALE GENOMIC DNA]</scope>
    <source>
        <strain evidence="1">Cs-k2</strain>
    </source>
</reference>
<evidence type="ECO:0000313" key="1">
    <source>
        <dbReference type="EMBL" id="KAG5446230.1"/>
    </source>
</evidence>
<name>A0A3R7C7C1_CLOSI</name>